<evidence type="ECO:0000256" key="3">
    <source>
        <dbReference type="ARBA" id="ARBA00022989"/>
    </source>
</evidence>
<comment type="subcellular location">
    <subcellularLocation>
        <location evidence="1">Mitochondrion membrane</location>
        <topology evidence="1">Multi-pass membrane protein</topology>
    </subcellularLocation>
</comment>
<keyword evidence="4" id="KW-0496">Mitochondrion</keyword>
<dbReference type="OrthoDB" id="413313at2759"/>
<organism evidence="7 8">
    <name type="scientific">Pichia sorbitophila (strain ATCC MYA-4447 / BCRC 22081 / CBS 7064 / NBRC 10061 / NRRL Y-12695)</name>
    <name type="common">Hybrid yeast</name>
    <dbReference type="NCBI Taxonomy" id="559304"/>
    <lineage>
        <taxon>Eukaryota</taxon>
        <taxon>Fungi</taxon>
        <taxon>Dikarya</taxon>
        <taxon>Ascomycota</taxon>
        <taxon>Saccharomycotina</taxon>
        <taxon>Pichiomycetes</taxon>
        <taxon>Debaryomycetaceae</taxon>
        <taxon>Millerozyma</taxon>
    </lineage>
</organism>
<dbReference type="InterPro" id="IPR013946">
    <property type="entry name" value="NCA2-like"/>
</dbReference>
<dbReference type="AlphaFoldDB" id="G8YPT1"/>
<keyword evidence="3" id="KW-1133">Transmembrane helix</keyword>
<dbReference type="GO" id="GO:0005741">
    <property type="term" value="C:mitochondrial outer membrane"/>
    <property type="evidence" value="ECO:0007669"/>
    <property type="project" value="TreeGrafter"/>
</dbReference>
<evidence type="ECO:0000256" key="4">
    <source>
        <dbReference type="ARBA" id="ARBA00023128"/>
    </source>
</evidence>
<evidence type="ECO:0000313" key="7">
    <source>
        <dbReference type="EMBL" id="CCE78666.1"/>
    </source>
</evidence>
<protein>
    <submittedName>
        <fullName evidence="7">Piso0_000692 protein</fullName>
    </submittedName>
</protein>
<proteinExistence type="predicted"/>
<dbReference type="STRING" id="559304.G8YPT1"/>
<evidence type="ECO:0000256" key="5">
    <source>
        <dbReference type="ARBA" id="ARBA00023136"/>
    </source>
</evidence>
<dbReference type="PANTHER" id="PTHR28234">
    <property type="entry name" value="NUCLEAR CONTROL OF ATPASE PROTEIN 2"/>
    <property type="match status" value="1"/>
</dbReference>
<accession>G8YPT1</accession>
<dbReference type="OMA" id="NRIYHVY"/>
<evidence type="ECO:0000256" key="6">
    <source>
        <dbReference type="SAM" id="MobiDB-lite"/>
    </source>
</evidence>
<keyword evidence="2" id="KW-0812">Transmembrane</keyword>
<dbReference type="HOGENOM" id="CLU_008227_2_0_1"/>
<dbReference type="FunCoup" id="G8YPT1">
    <property type="interactions" value="54"/>
</dbReference>
<dbReference type="Pfam" id="PF08637">
    <property type="entry name" value="NCA2"/>
    <property type="match status" value="1"/>
</dbReference>
<dbReference type="eggNOG" id="ENOG502QTT6">
    <property type="taxonomic scope" value="Eukaryota"/>
</dbReference>
<sequence length="662" mass="74635">MAEIIYGNKGYSRLVQEINSTNTVSLRLTQVLRELSDFTNTYLTTTLLPLIENVSSEEDNDLKELQNIFQQLCYTVGVDKGTQSLNVDYKQLKQIGQKVQSLENKISQNTKSGNGEKNNSEEVGVNDGNTSKRGEQYQTVVNALSNFVYLYLVIYAYAKRSNELIFNTILYKDQLAYWNQINRSTLHKLVYLLQISPVRLFDLGKSILHNFRDIVESSVEQDPVANVQLLLQTTQNTIYKSINAVPSFSINRVNSTAFSKAKLIYQTPINIINNEIDRKVTDIKASITKNCQQLGLLIDNLPEEVPQNLHDPFSDLKGFGNIDILDSRDESDLNVKGLKASTKVVDLLNQKAPFEDTRPGRLVRYWPILLVTLLYGPKNVLLAYHNRREIFDWIRFNIVDTTIGFFKNWVIQPVNNMMSILRNDEGSGWAITSKDSLQSDLDSLERMVVDFAKDYGTNETSAGAAGASGAADVANLQEQIRQAVSKGDMTTVMSSYEKDLRSPLRSAVRGSLVRALLIQLQKTKVDGQMALNGINKMLRSQQLVFGVVAISPSLLILYSGYSLWNISRHGPVTIGGKQSNYVCLSSLNTIERLLSGENSHNKLGQLLVETVSLRFYSSFLIPPHLVAQWTEDLNELLTLAMGSKDTKRTLDRIWHTYRGFFH</sequence>
<name>G8YPT1_PICSO</name>
<dbReference type="PANTHER" id="PTHR28234:SF1">
    <property type="entry name" value="NUCLEAR CONTROL OF ATPASE PROTEIN 2"/>
    <property type="match status" value="1"/>
</dbReference>
<feature type="region of interest" description="Disordered" evidence="6">
    <location>
        <begin position="107"/>
        <end position="131"/>
    </location>
</feature>
<gene>
    <name evidence="7" type="primary">Piso0_000692</name>
    <name evidence="7" type="ORF">GNLVRS01_PISO0D02049g</name>
</gene>
<evidence type="ECO:0000256" key="2">
    <source>
        <dbReference type="ARBA" id="ARBA00022692"/>
    </source>
</evidence>
<dbReference type="InParanoid" id="G8YPT1"/>
<dbReference type="Proteomes" id="UP000005222">
    <property type="component" value="Chromosome D"/>
</dbReference>
<feature type="compositionally biased region" description="Polar residues" evidence="6">
    <location>
        <begin position="107"/>
        <end position="117"/>
    </location>
</feature>
<evidence type="ECO:0000313" key="8">
    <source>
        <dbReference type="Proteomes" id="UP000005222"/>
    </source>
</evidence>
<keyword evidence="8" id="KW-1185">Reference proteome</keyword>
<dbReference type="EMBL" id="FO082056">
    <property type="protein sequence ID" value="CCE78666.1"/>
    <property type="molecule type" value="Genomic_DNA"/>
</dbReference>
<reference evidence="7 8" key="1">
    <citation type="journal article" date="2012" name="G3 (Bethesda)">
        <title>Pichia sorbitophila, an interspecies yeast hybrid reveals early steps of genome resolution following polyploidization.</title>
        <authorList>
            <person name="Leh Louis V."/>
            <person name="Despons L."/>
            <person name="Friedrich A."/>
            <person name="Martin T."/>
            <person name="Durrens P."/>
            <person name="Casaregola S."/>
            <person name="Neuveglise C."/>
            <person name="Fairhead C."/>
            <person name="Marck C."/>
            <person name="Cruz J.A."/>
            <person name="Straub M.L."/>
            <person name="Kugler V."/>
            <person name="Sacerdot C."/>
            <person name="Uzunov Z."/>
            <person name="Thierry A."/>
            <person name="Weiss S."/>
            <person name="Bleykasten C."/>
            <person name="De Montigny J."/>
            <person name="Jacques N."/>
            <person name="Jung P."/>
            <person name="Lemaire M."/>
            <person name="Mallet S."/>
            <person name="Morel G."/>
            <person name="Richard G.F."/>
            <person name="Sarkar A."/>
            <person name="Savel G."/>
            <person name="Schacherer J."/>
            <person name="Seret M.L."/>
            <person name="Talla E."/>
            <person name="Samson G."/>
            <person name="Jubin C."/>
            <person name="Poulain J."/>
            <person name="Vacherie B."/>
            <person name="Barbe V."/>
            <person name="Pelletier E."/>
            <person name="Sherman D.J."/>
            <person name="Westhof E."/>
            <person name="Weissenbach J."/>
            <person name="Baret P.V."/>
            <person name="Wincker P."/>
            <person name="Gaillardin C."/>
            <person name="Dujon B."/>
            <person name="Souciet J.L."/>
        </authorList>
    </citation>
    <scope>NUCLEOTIDE SEQUENCE [LARGE SCALE GENOMIC DNA]</scope>
    <source>
        <strain evidence="8">ATCC MYA-4447 / BCRC 22081 / CBS 7064 / NBRC 10061 / NRRL Y-12695</strain>
    </source>
</reference>
<keyword evidence="5" id="KW-0472">Membrane</keyword>
<evidence type="ECO:0000256" key="1">
    <source>
        <dbReference type="ARBA" id="ARBA00004225"/>
    </source>
</evidence>